<dbReference type="RefSeq" id="WP_141820548.1">
    <property type="nucleotide sequence ID" value="NZ_BAAAIL010000001.1"/>
</dbReference>
<name>A0A543K7R1_9MICO</name>
<feature type="region of interest" description="Disordered" evidence="1">
    <location>
        <begin position="95"/>
        <end position="128"/>
    </location>
</feature>
<sequence length="674" mass="71496">MPRTPALLALCLGSALALASCAEAPPRDPDPARTTPSGPWDAAAAKAAVTVLPVGYLADFDDCADLLTYYQANALELVGPYGLGGGWYGAEDSAGGDAGTDMAASEADGASRPDHSTTNVQEEGVDEPDVVKTDGRIIVTVANGSVRIVDAADPRILSTVPLPGRGDTLYPSEVLLHEGTLVVLSQEWSGAPRPVDDTFVAFSPERTVVTRVDVSDPSSPRVLGSVRLEGGYRSARLVGDALRMVMVTEPPGVVQTSPRSGSMKAEQESTERNRELIRATTIDDWVPHVQVLDARGQVQSTDALLGCDQITRPRDPAGLSTMSVLTFDLGADSAEPVSATGLVASGGTVYASPDRLVVATSAWDVWAWAGSPAIDTIWPGGRPAHRTSLHVFDISDPTTTTWTASGEVPGHLLNQWALDEEDGVLRVATTLEPAGASQSSSSSLVVLREDDGSLVETGRVDGLGVTETIRSVRYLNADLAAVVTFRQTDPLYLIDTSDPAAPRVAGELKIPGYSAYLHPIGEGRLLGVGQDADERTGRTKGLQMSLFDISDPSAPRQLQVLSWPDSYSTIEQDHRAFTWWPATGQVVLPVTRWGGWEGTSSEDEEAFGGVTLVTVDETGMTEGRSVSTAPKHRGWGEGPQRTVVIGDSLWTLDWQGLARFDLATLEGGWVLDLP</sequence>
<gene>
    <name evidence="3" type="ORF">FB476_2854</name>
</gene>
<evidence type="ECO:0000256" key="1">
    <source>
        <dbReference type="SAM" id="MobiDB-lite"/>
    </source>
</evidence>
<dbReference type="PROSITE" id="PS51257">
    <property type="entry name" value="PROKAR_LIPOPROTEIN"/>
    <property type="match status" value="1"/>
</dbReference>
<protein>
    <submittedName>
        <fullName evidence="3">Beta propeller domain-containing protein</fullName>
    </submittedName>
</protein>
<dbReference type="Pfam" id="PF09826">
    <property type="entry name" value="Beta_propel"/>
    <property type="match status" value="1"/>
</dbReference>
<accession>A0A543K7R1</accession>
<dbReference type="EMBL" id="VFPU01000002">
    <property type="protein sequence ID" value="TQM91128.1"/>
    <property type="molecule type" value="Genomic_DNA"/>
</dbReference>
<evidence type="ECO:0000313" key="4">
    <source>
        <dbReference type="Proteomes" id="UP000315133"/>
    </source>
</evidence>
<keyword evidence="4" id="KW-1185">Reference proteome</keyword>
<evidence type="ECO:0000256" key="2">
    <source>
        <dbReference type="SAM" id="SignalP"/>
    </source>
</evidence>
<feature type="signal peptide" evidence="2">
    <location>
        <begin position="1"/>
        <end position="19"/>
    </location>
</feature>
<dbReference type="AlphaFoldDB" id="A0A543K7R1"/>
<feature type="chain" id="PRO_5038525842" evidence="2">
    <location>
        <begin position="20"/>
        <end position="674"/>
    </location>
</feature>
<comment type="caution">
    <text evidence="3">The sequence shown here is derived from an EMBL/GenBank/DDBJ whole genome shotgun (WGS) entry which is preliminary data.</text>
</comment>
<dbReference type="Proteomes" id="UP000315133">
    <property type="component" value="Unassembled WGS sequence"/>
</dbReference>
<dbReference type="InterPro" id="IPR019198">
    <property type="entry name" value="Beta_propeller_containing"/>
</dbReference>
<organism evidence="3 4">
    <name type="scientific">Ornithinimicrobium humiphilum</name>
    <dbReference type="NCBI Taxonomy" id="125288"/>
    <lineage>
        <taxon>Bacteria</taxon>
        <taxon>Bacillati</taxon>
        <taxon>Actinomycetota</taxon>
        <taxon>Actinomycetes</taxon>
        <taxon>Micrococcales</taxon>
        <taxon>Ornithinimicrobiaceae</taxon>
        <taxon>Ornithinimicrobium</taxon>
    </lineage>
</organism>
<dbReference type="OrthoDB" id="9778998at2"/>
<proteinExistence type="predicted"/>
<keyword evidence="2" id="KW-0732">Signal</keyword>
<evidence type="ECO:0000313" key="3">
    <source>
        <dbReference type="EMBL" id="TQM91128.1"/>
    </source>
</evidence>
<reference evidence="3 4" key="1">
    <citation type="submission" date="2019-06" db="EMBL/GenBank/DDBJ databases">
        <title>Sequencing the genomes of 1000 actinobacteria strains.</title>
        <authorList>
            <person name="Klenk H.-P."/>
        </authorList>
    </citation>
    <scope>NUCLEOTIDE SEQUENCE [LARGE SCALE GENOMIC DNA]</scope>
    <source>
        <strain evidence="3 4">DSM 12362</strain>
    </source>
</reference>